<dbReference type="GO" id="GO:0003700">
    <property type="term" value="F:DNA-binding transcription factor activity"/>
    <property type="evidence" value="ECO:0000318"/>
    <property type="project" value="GO_Central"/>
</dbReference>
<keyword evidence="5" id="KW-0238">DNA-binding</keyword>
<evidence type="ECO:0000256" key="5">
    <source>
        <dbReference type="ARBA" id="ARBA00023125"/>
    </source>
</evidence>
<dbReference type="Gramene" id="EFJ20915">
    <property type="protein sequence ID" value="EFJ20915"/>
    <property type="gene ID" value="SELMODRAFT_418000"/>
</dbReference>
<feature type="compositionally biased region" description="Low complexity" evidence="8">
    <location>
        <begin position="106"/>
        <end position="116"/>
    </location>
</feature>
<keyword evidence="6" id="KW-0804">Transcription</keyword>
<dbReference type="KEGG" id="smo:SELMODRAFT_418000"/>
<evidence type="ECO:0000256" key="7">
    <source>
        <dbReference type="ARBA" id="ARBA00023242"/>
    </source>
</evidence>
<evidence type="ECO:0000256" key="8">
    <source>
        <dbReference type="SAM" id="MobiDB-lite"/>
    </source>
</evidence>
<dbReference type="InterPro" id="IPR003851">
    <property type="entry name" value="Znf_Dof"/>
</dbReference>
<dbReference type="Pfam" id="PF02701">
    <property type="entry name" value="Zn_ribbon_Dof"/>
    <property type="match status" value="1"/>
</dbReference>
<keyword evidence="2" id="KW-0863">Zinc-finger</keyword>
<dbReference type="AlphaFoldDB" id="D8S4C0"/>
<gene>
    <name evidence="10" type="ORF">SELMODRAFT_418000</name>
</gene>
<dbReference type="Proteomes" id="UP000001514">
    <property type="component" value="Unassembled WGS sequence"/>
</dbReference>
<dbReference type="InterPro" id="IPR045174">
    <property type="entry name" value="Dof"/>
</dbReference>
<sequence length="256" mass="28766">MAKKRGSGKGAVKKWCVRNERACKLTAQQVREQKLYNMWEPHDLPDNLYQCPHCQAYDTRFDYYNNDKRDQPRFACRARPCKKKWTQSGKIRVISPTSPSKRKAKTSSSSSDGGASMNETRAGQGFVGEFAGESSQTPWQPDQEFRGAQVGGDLQNNFWGQLPGLGGDFATQVCRDVQNNDFWVQPLEFGGDCAAQVGGDVQNNFCGQPQEVLSAPQVRGDVQDNFWGQKLDDAFIDIGRFLETEFTHQFRALSCT</sequence>
<evidence type="ECO:0000313" key="10">
    <source>
        <dbReference type="EMBL" id="EFJ20915.1"/>
    </source>
</evidence>
<feature type="domain" description="Dof-type" evidence="9">
    <location>
        <begin position="47"/>
        <end position="106"/>
    </location>
</feature>
<dbReference type="PANTHER" id="PTHR31089:SF22">
    <property type="entry name" value="CYCLIC DOF FACTOR 4"/>
    <property type="match status" value="1"/>
</dbReference>
<keyword evidence="7" id="KW-0539">Nucleus</keyword>
<evidence type="ECO:0000313" key="11">
    <source>
        <dbReference type="Proteomes" id="UP000001514"/>
    </source>
</evidence>
<evidence type="ECO:0000259" key="9">
    <source>
        <dbReference type="Pfam" id="PF02701"/>
    </source>
</evidence>
<evidence type="ECO:0000256" key="3">
    <source>
        <dbReference type="ARBA" id="ARBA00022833"/>
    </source>
</evidence>
<proteinExistence type="predicted"/>
<dbReference type="GO" id="GO:0008270">
    <property type="term" value="F:zinc ion binding"/>
    <property type="evidence" value="ECO:0007669"/>
    <property type="project" value="UniProtKB-KW"/>
</dbReference>
<dbReference type="EMBL" id="GL377601">
    <property type="protein sequence ID" value="EFJ20915.1"/>
    <property type="molecule type" value="Genomic_DNA"/>
</dbReference>
<dbReference type="GO" id="GO:0003677">
    <property type="term" value="F:DNA binding"/>
    <property type="evidence" value="ECO:0000318"/>
    <property type="project" value="GO_Central"/>
</dbReference>
<evidence type="ECO:0000256" key="2">
    <source>
        <dbReference type="ARBA" id="ARBA00022771"/>
    </source>
</evidence>
<keyword evidence="11" id="KW-1185">Reference proteome</keyword>
<name>D8S4C0_SELML</name>
<evidence type="ECO:0000256" key="4">
    <source>
        <dbReference type="ARBA" id="ARBA00023015"/>
    </source>
</evidence>
<evidence type="ECO:0000256" key="6">
    <source>
        <dbReference type="ARBA" id="ARBA00023163"/>
    </source>
</evidence>
<keyword evidence="4" id="KW-0805">Transcription regulation</keyword>
<reference evidence="10 11" key="1">
    <citation type="journal article" date="2011" name="Science">
        <title>The Selaginella genome identifies genetic changes associated with the evolution of vascular plants.</title>
        <authorList>
            <person name="Banks J.A."/>
            <person name="Nishiyama T."/>
            <person name="Hasebe M."/>
            <person name="Bowman J.L."/>
            <person name="Gribskov M."/>
            <person name="dePamphilis C."/>
            <person name="Albert V.A."/>
            <person name="Aono N."/>
            <person name="Aoyama T."/>
            <person name="Ambrose B.A."/>
            <person name="Ashton N.W."/>
            <person name="Axtell M.J."/>
            <person name="Barker E."/>
            <person name="Barker M.S."/>
            <person name="Bennetzen J.L."/>
            <person name="Bonawitz N.D."/>
            <person name="Chapple C."/>
            <person name="Cheng C."/>
            <person name="Correa L.G."/>
            <person name="Dacre M."/>
            <person name="DeBarry J."/>
            <person name="Dreyer I."/>
            <person name="Elias M."/>
            <person name="Engstrom E.M."/>
            <person name="Estelle M."/>
            <person name="Feng L."/>
            <person name="Finet C."/>
            <person name="Floyd S.K."/>
            <person name="Frommer W.B."/>
            <person name="Fujita T."/>
            <person name="Gramzow L."/>
            <person name="Gutensohn M."/>
            <person name="Harholt J."/>
            <person name="Hattori M."/>
            <person name="Heyl A."/>
            <person name="Hirai T."/>
            <person name="Hiwatashi Y."/>
            <person name="Ishikawa M."/>
            <person name="Iwata M."/>
            <person name="Karol K.G."/>
            <person name="Koehler B."/>
            <person name="Kolukisaoglu U."/>
            <person name="Kubo M."/>
            <person name="Kurata T."/>
            <person name="Lalonde S."/>
            <person name="Li K."/>
            <person name="Li Y."/>
            <person name="Litt A."/>
            <person name="Lyons E."/>
            <person name="Manning G."/>
            <person name="Maruyama T."/>
            <person name="Michael T.P."/>
            <person name="Mikami K."/>
            <person name="Miyazaki S."/>
            <person name="Morinaga S."/>
            <person name="Murata T."/>
            <person name="Mueller-Roeber B."/>
            <person name="Nelson D.R."/>
            <person name="Obara M."/>
            <person name="Oguri Y."/>
            <person name="Olmstead R.G."/>
            <person name="Onodera N."/>
            <person name="Petersen B.L."/>
            <person name="Pils B."/>
            <person name="Prigge M."/>
            <person name="Rensing S.A."/>
            <person name="Riano-Pachon D.M."/>
            <person name="Roberts A.W."/>
            <person name="Sato Y."/>
            <person name="Scheller H.V."/>
            <person name="Schulz B."/>
            <person name="Schulz C."/>
            <person name="Shakirov E.V."/>
            <person name="Shibagaki N."/>
            <person name="Shinohara N."/>
            <person name="Shippen D.E."/>
            <person name="Soerensen I."/>
            <person name="Sotooka R."/>
            <person name="Sugimoto N."/>
            <person name="Sugita M."/>
            <person name="Sumikawa N."/>
            <person name="Tanurdzic M."/>
            <person name="Theissen G."/>
            <person name="Ulvskov P."/>
            <person name="Wakazuki S."/>
            <person name="Weng J.K."/>
            <person name="Willats W.W."/>
            <person name="Wipf D."/>
            <person name="Wolf P.G."/>
            <person name="Yang L."/>
            <person name="Zimmer A.D."/>
            <person name="Zhu Q."/>
            <person name="Mitros T."/>
            <person name="Hellsten U."/>
            <person name="Loque D."/>
            <person name="Otillar R."/>
            <person name="Salamov A."/>
            <person name="Schmutz J."/>
            <person name="Shapiro H."/>
            <person name="Lindquist E."/>
            <person name="Lucas S."/>
            <person name="Rokhsar D."/>
            <person name="Grigoriev I.V."/>
        </authorList>
    </citation>
    <scope>NUCLEOTIDE SEQUENCE [LARGE SCALE GENOMIC DNA]</scope>
</reference>
<protein>
    <recommendedName>
        <fullName evidence="9">Dof-type domain-containing protein</fullName>
    </recommendedName>
</protein>
<dbReference type="HOGENOM" id="CLU_1100062_0_0_1"/>
<feature type="region of interest" description="Disordered" evidence="8">
    <location>
        <begin position="87"/>
        <end position="120"/>
    </location>
</feature>
<accession>D8S4C0</accession>
<dbReference type="InParanoid" id="D8S4C0"/>
<organism evidence="11">
    <name type="scientific">Selaginella moellendorffii</name>
    <name type="common">Spikemoss</name>
    <dbReference type="NCBI Taxonomy" id="88036"/>
    <lineage>
        <taxon>Eukaryota</taxon>
        <taxon>Viridiplantae</taxon>
        <taxon>Streptophyta</taxon>
        <taxon>Embryophyta</taxon>
        <taxon>Tracheophyta</taxon>
        <taxon>Lycopodiopsida</taxon>
        <taxon>Selaginellales</taxon>
        <taxon>Selaginellaceae</taxon>
        <taxon>Selaginella</taxon>
    </lineage>
</organism>
<keyword evidence="3" id="KW-0862">Zinc</keyword>
<keyword evidence="1" id="KW-0479">Metal-binding</keyword>
<dbReference type="PANTHER" id="PTHR31089">
    <property type="entry name" value="CYCLIC DOF FACTOR 2"/>
    <property type="match status" value="1"/>
</dbReference>
<evidence type="ECO:0000256" key="1">
    <source>
        <dbReference type="ARBA" id="ARBA00022723"/>
    </source>
</evidence>